<proteinExistence type="predicted"/>
<evidence type="ECO:0000313" key="1">
    <source>
        <dbReference type="EMBL" id="CAI0466586.1"/>
    </source>
</evidence>
<dbReference type="Proteomes" id="UP001154282">
    <property type="component" value="Unassembled WGS sequence"/>
</dbReference>
<reference evidence="1" key="1">
    <citation type="submission" date="2022-08" db="EMBL/GenBank/DDBJ databases">
        <authorList>
            <person name="Gutierrez-Valencia J."/>
        </authorList>
    </citation>
    <scope>NUCLEOTIDE SEQUENCE</scope>
</reference>
<sequence>MCQWRCTKADRQRMLQRDQACRYVALQGTTYKDQCTD</sequence>
<organism evidence="1 2">
    <name type="scientific">Linum tenue</name>
    <dbReference type="NCBI Taxonomy" id="586396"/>
    <lineage>
        <taxon>Eukaryota</taxon>
        <taxon>Viridiplantae</taxon>
        <taxon>Streptophyta</taxon>
        <taxon>Embryophyta</taxon>
        <taxon>Tracheophyta</taxon>
        <taxon>Spermatophyta</taxon>
        <taxon>Magnoliopsida</taxon>
        <taxon>eudicotyledons</taxon>
        <taxon>Gunneridae</taxon>
        <taxon>Pentapetalae</taxon>
        <taxon>rosids</taxon>
        <taxon>fabids</taxon>
        <taxon>Malpighiales</taxon>
        <taxon>Linaceae</taxon>
        <taxon>Linum</taxon>
    </lineage>
</organism>
<name>A0AAV0P8B7_9ROSI</name>
<keyword evidence="2" id="KW-1185">Reference proteome</keyword>
<accession>A0AAV0P8B7</accession>
<gene>
    <name evidence="1" type="ORF">LITE_LOCUS37094</name>
</gene>
<evidence type="ECO:0000313" key="2">
    <source>
        <dbReference type="Proteomes" id="UP001154282"/>
    </source>
</evidence>
<dbReference type="EMBL" id="CAMGYJ010000008">
    <property type="protein sequence ID" value="CAI0466586.1"/>
    <property type="molecule type" value="Genomic_DNA"/>
</dbReference>
<comment type="caution">
    <text evidence="1">The sequence shown here is derived from an EMBL/GenBank/DDBJ whole genome shotgun (WGS) entry which is preliminary data.</text>
</comment>
<dbReference type="AlphaFoldDB" id="A0AAV0P8B7"/>
<protein>
    <submittedName>
        <fullName evidence="1">Uncharacterized protein</fullName>
    </submittedName>
</protein>